<reference evidence="3" key="1">
    <citation type="journal article" date="2011" name="Comp. Biochem. Physiol. Part D Genomics Proteomics">
        <title>Analysis of single nucleotide polymorphisms in three chromosomes of European sea bass Dicentrarchus labrax.</title>
        <authorList>
            <person name="Kuhl H."/>
            <person name="Tine M."/>
            <person name="Hecht J."/>
            <person name="Knaust F."/>
            <person name="Reinhardt R."/>
        </authorList>
    </citation>
    <scope>NUCLEOTIDE SEQUENCE</scope>
</reference>
<accession>E6ZGJ8</accession>
<feature type="compositionally biased region" description="Low complexity" evidence="2">
    <location>
        <begin position="9"/>
        <end position="23"/>
    </location>
</feature>
<dbReference type="InterPro" id="IPR027417">
    <property type="entry name" value="P-loop_NTPase"/>
</dbReference>
<dbReference type="GO" id="GO:0003924">
    <property type="term" value="F:GTPase activity"/>
    <property type="evidence" value="ECO:0007669"/>
    <property type="project" value="InterPro"/>
</dbReference>
<protein>
    <submittedName>
        <fullName evidence="3">Ras-related protein Rab-26</fullName>
    </submittedName>
</protein>
<proteinExistence type="predicted"/>
<sequence length="222" mass="23524">MSRKKAVKGKGSSKSPKASPSSGRDGGRTGKGLAAAAAPSSGLVYPSRPSLSNSGEFYDISFKVMLVGDSGVGKTCLLVRFKDGAFLAGSFISTVGIDFRVSPRTHACMHSQWKCVQESTELRCLDVLVVAALANFMLLGSSSKIPITAQSDTAVWKNLPLGGILSPVLLMLSSTAIYSRTSVTVERELFKCGFINKSEFDVEKSTAAPQVTVVTGEDEIYN</sequence>
<feature type="region of interest" description="Disordered" evidence="2">
    <location>
        <begin position="1"/>
        <end position="34"/>
    </location>
</feature>
<evidence type="ECO:0000256" key="2">
    <source>
        <dbReference type="SAM" id="MobiDB-lite"/>
    </source>
</evidence>
<dbReference type="SUPFAM" id="SSF52540">
    <property type="entry name" value="P-loop containing nucleoside triphosphate hydrolases"/>
    <property type="match status" value="1"/>
</dbReference>
<name>E6ZGJ8_DICLA</name>
<dbReference type="EMBL" id="FQ310507">
    <property type="protein sequence ID" value="CBN81182.1"/>
    <property type="molecule type" value="Genomic_DNA"/>
</dbReference>
<organism evidence="3">
    <name type="scientific">Dicentrarchus labrax</name>
    <name type="common">European seabass</name>
    <name type="synonym">Morone labrax</name>
    <dbReference type="NCBI Taxonomy" id="13489"/>
    <lineage>
        <taxon>Eukaryota</taxon>
        <taxon>Metazoa</taxon>
        <taxon>Chordata</taxon>
        <taxon>Craniata</taxon>
        <taxon>Vertebrata</taxon>
        <taxon>Euteleostomi</taxon>
        <taxon>Actinopterygii</taxon>
        <taxon>Neopterygii</taxon>
        <taxon>Teleostei</taxon>
        <taxon>Neoteleostei</taxon>
        <taxon>Acanthomorphata</taxon>
        <taxon>Eupercaria</taxon>
        <taxon>Moronidae</taxon>
        <taxon>Dicentrarchus</taxon>
    </lineage>
</organism>
<dbReference type="GO" id="GO:0005525">
    <property type="term" value="F:GTP binding"/>
    <property type="evidence" value="ECO:0007669"/>
    <property type="project" value="InterPro"/>
</dbReference>
<evidence type="ECO:0000256" key="1">
    <source>
        <dbReference type="ARBA" id="ARBA00022741"/>
    </source>
</evidence>
<dbReference type="AlphaFoldDB" id="E6ZGJ8"/>
<dbReference type="Pfam" id="PF00071">
    <property type="entry name" value="Ras"/>
    <property type="match status" value="1"/>
</dbReference>
<dbReference type="PRINTS" id="PR00449">
    <property type="entry name" value="RASTRNSFRMNG"/>
</dbReference>
<evidence type="ECO:0000313" key="3">
    <source>
        <dbReference type="EMBL" id="CBN81182.1"/>
    </source>
</evidence>
<reference evidence="3" key="2">
    <citation type="journal article" date="2011" name="Genomics">
        <title>Directed sequencing and annotation of three Dicentrarchus labrax L. chromosomes by applying Sanger- and pyrosequencing technologies on pooled DNA of comparatively mapped BAC clones.</title>
        <authorList>
            <person name="Kuhl H."/>
            <person name="Tine M."/>
            <person name="Beck A."/>
            <person name="Timmermann B."/>
            <person name="Kodira C."/>
            <person name="Reinhardt R."/>
        </authorList>
    </citation>
    <scope>NUCLEOTIDE SEQUENCE</scope>
</reference>
<keyword evidence="1" id="KW-0547">Nucleotide-binding</keyword>
<dbReference type="Gene3D" id="3.40.50.300">
    <property type="entry name" value="P-loop containing nucleotide triphosphate hydrolases"/>
    <property type="match status" value="1"/>
</dbReference>
<reference evidence="3" key="3">
    <citation type="journal article" date="2011" name="Mar. Genomics">
        <title>Comparative analysis of intronless genes in teleost fish genomes: Insights into their evolution and molecular function.</title>
        <authorList>
            <person name="Tine M."/>
            <person name="Kuhl H."/>
            <person name="Beck A."/>
            <person name="Bargelloni L."/>
            <person name="Reinhardt R."/>
        </authorList>
    </citation>
    <scope>NUCLEOTIDE SEQUENCE</scope>
</reference>
<dbReference type="InterPro" id="IPR001806">
    <property type="entry name" value="Small_GTPase"/>
</dbReference>
<gene>
    <name evidence="3" type="primary">RAB26</name>
    <name evidence="3" type="ORF">DLA_Ib00240</name>
</gene>